<reference evidence="3" key="1">
    <citation type="submission" date="2016-10" db="EMBL/GenBank/DDBJ databases">
        <authorList>
            <person name="Varghese N."/>
            <person name="Submissions S."/>
        </authorList>
    </citation>
    <scope>NUCLEOTIDE SEQUENCE [LARGE SCALE GENOMIC DNA]</scope>
    <source>
        <strain evidence="3">DSM 19110</strain>
    </source>
</reference>
<feature type="signal peptide" evidence="1">
    <location>
        <begin position="1"/>
        <end position="20"/>
    </location>
</feature>
<accession>A0A1H0DW17</accession>
<dbReference type="EMBL" id="FNGY01000009">
    <property type="protein sequence ID" value="SDN74350.1"/>
    <property type="molecule type" value="Genomic_DNA"/>
</dbReference>
<keyword evidence="2" id="KW-0121">Carboxypeptidase</keyword>
<name>A0A1H0DW17_9SPHI</name>
<keyword evidence="1" id="KW-0732">Signal</keyword>
<gene>
    <name evidence="2" type="ORF">SAMN05421820_109118</name>
</gene>
<protein>
    <submittedName>
        <fullName evidence="2">Carboxypeptidase regulatory-like domain-containing protein</fullName>
    </submittedName>
</protein>
<feature type="chain" id="PRO_5010288888" evidence="1">
    <location>
        <begin position="21"/>
        <end position="135"/>
    </location>
</feature>
<evidence type="ECO:0000313" key="2">
    <source>
        <dbReference type="EMBL" id="SDN74350.1"/>
    </source>
</evidence>
<dbReference type="InterPro" id="IPR008969">
    <property type="entry name" value="CarboxyPept-like_regulatory"/>
</dbReference>
<evidence type="ECO:0000256" key="1">
    <source>
        <dbReference type="SAM" id="SignalP"/>
    </source>
</evidence>
<dbReference type="OrthoDB" id="1223654at2"/>
<keyword evidence="2" id="KW-0645">Protease</keyword>
<sequence length="135" mass="14939">MKTFYLNLFFLFIGSGIALAQDTEVQATVIGAVTDEQKKPLDYATVALFNQADSSLVKSAITDASGKFQFLQIKPGNYYVKSSLMGYSTSKSNLFKIDAKNLHITLRDLRLNSGKTSARLKSPLQSLYLSEKQTN</sequence>
<keyword evidence="2" id="KW-0378">Hydrolase</keyword>
<dbReference type="AlphaFoldDB" id="A0A1H0DW17"/>
<proteinExistence type="predicted"/>
<dbReference type="RefSeq" id="WP_074611361.1">
    <property type="nucleotide sequence ID" value="NZ_FNGY01000009.1"/>
</dbReference>
<dbReference type="Proteomes" id="UP000183200">
    <property type="component" value="Unassembled WGS sequence"/>
</dbReference>
<dbReference type="Gene3D" id="2.60.40.1120">
    <property type="entry name" value="Carboxypeptidase-like, regulatory domain"/>
    <property type="match status" value="1"/>
</dbReference>
<evidence type="ECO:0000313" key="3">
    <source>
        <dbReference type="Proteomes" id="UP000183200"/>
    </source>
</evidence>
<keyword evidence="3" id="KW-1185">Reference proteome</keyword>
<dbReference type="SUPFAM" id="SSF49464">
    <property type="entry name" value="Carboxypeptidase regulatory domain-like"/>
    <property type="match status" value="1"/>
</dbReference>
<dbReference type="Pfam" id="PF13620">
    <property type="entry name" value="CarboxypepD_reg"/>
    <property type="match status" value="1"/>
</dbReference>
<dbReference type="GO" id="GO:0004180">
    <property type="term" value="F:carboxypeptidase activity"/>
    <property type="evidence" value="ECO:0007669"/>
    <property type="project" value="UniProtKB-KW"/>
</dbReference>
<organism evidence="2 3">
    <name type="scientific">Pedobacter steynii</name>
    <dbReference type="NCBI Taxonomy" id="430522"/>
    <lineage>
        <taxon>Bacteria</taxon>
        <taxon>Pseudomonadati</taxon>
        <taxon>Bacteroidota</taxon>
        <taxon>Sphingobacteriia</taxon>
        <taxon>Sphingobacteriales</taxon>
        <taxon>Sphingobacteriaceae</taxon>
        <taxon>Pedobacter</taxon>
    </lineage>
</organism>